<dbReference type="GO" id="GO:0003676">
    <property type="term" value="F:nucleic acid binding"/>
    <property type="evidence" value="ECO:0007669"/>
    <property type="project" value="InterPro"/>
</dbReference>
<evidence type="ECO:0000256" key="1">
    <source>
        <dbReference type="SAM" id="Coils"/>
    </source>
</evidence>
<sequence length="431" mass="47766">MSEELHMAQDHEESTPILVANTPGPTSVPETPSLNPIPQPFQYPFPTPTQNFFPSNFSGPRGPRNSNRFRDNNFQRNFTPHYPTGFPSDFSRPSFGFGTSNGGCQICGKTNHLAYSCHYRLDLGYRPMGRSGGGFSPRYPPRPPPHAMFAAAEPQMLSGYGFGIDNSGFGYGTSLPLTTGYGVGNVPAYEYGSTSGGPASYNIAPTVGPTIPPQGLYPLLSSTRPVATALLTSGSSAALWHQRLGHPHAALLQILSKQYNLSIPPTSFTCYPCNKAKSHKLPFSLSTPHTIAPFELLHMDVWGPSPVPSFSGYKYYLLLVDDFTKYCWLFPLQLKSEVTAYIQAFKVFVTNHFSQSVKTSKGLVVLNRLAETEARLERARAREAELSRRLDEMKRFVSVMEILETYLKRRFLEQHEIVVRLLSSPVPTEIS</sequence>
<evidence type="ECO:0000256" key="2">
    <source>
        <dbReference type="SAM" id="MobiDB-lite"/>
    </source>
</evidence>
<dbReference type="SUPFAM" id="SSF53098">
    <property type="entry name" value="Ribonuclease H-like"/>
    <property type="match status" value="1"/>
</dbReference>
<feature type="domain" description="Integrase catalytic" evidence="3">
    <location>
        <begin position="289"/>
        <end position="431"/>
    </location>
</feature>
<gene>
    <name evidence="4" type="ORF">RHSIM_Rhsim10G0173200</name>
</gene>
<dbReference type="OrthoDB" id="1926663at2759"/>
<reference evidence="4" key="1">
    <citation type="submission" date="2019-11" db="EMBL/GenBank/DDBJ databases">
        <authorList>
            <person name="Liu Y."/>
            <person name="Hou J."/>
            <person name="Li T.-Q."/>
            <person name="Guan C.-H."/>
            <person name="Wu X."/>
            <person name="Wu H.-Z."/>
            <person name="Ling F."/>
            <person name="Zhang R."/>
            <person name="Shi X.-G."/>
            <person name="Ren J.-P."/>
            <person name="Chen E.-F."/>
            <person name="Sun J.-M."/>
        </authorList>
    </citation>
    <scope>NUCLEOTIDE SEQUENCE</scope>
    <source>
        <strain evidence="4">Adult_tree_wgs_1</strain>
        <tissue evidence="4">Leaves</tissue>
    </source>
</reference>
<feature type="coiled-coil region" evidence="1">
    <location>
        <begin position="369"/>
        <end position="396"/>
    </location>
</feature>
<protein>
    <recommendedName>
        <fullName evidence="3">Integrase catalytic domain-containing protein</fullName>
    </recommendedName>
</protein>
<evidence type="ECO:0000259" key="3">
    <source>
        <dbReference type="PROSITE" id="PS50994"/>
    </source>
</evidence>
<name>A0A834LCD5_RHOSS</name>
<dbReference type="InterPro" id="IPR012337">
    <property type="entry name" value="RNaseH-like_sf"/>
</dbReference>
<dbReference type="Proteomes" id="UP000626092">
    <property type="component" value="Unassembled WGS sequence"/>
</dbReference>
<dbReference type="EMBL" id="WJXA01000010">
    <property type="protein sequence ID" value="KAF7129046.1"/>
    <property type="molecule type" value="Genomic_DNA"/>
</dbReference>
<keyword evidence="5" id="KW-1185">Reference proteome</keyword>
<dbReference type="InterPro" id="IPR025724">
    <property type="entry name" value="GAG-pre-integrase_dom"/>
</dbReference>
<dbReference type="GO" id="GO:0015074">
    <property type="term" value="P:DNA integration"/>
    <property type="evidence" value="ECO:0007669"/>
    <property type="project" value="InterPro"/>
</dbReference>
<organism evidence="4 5">
    <name type="scientific">Rhododendron simsii</name>
    <name type="common">Sims's rhododendron</name>
    <dbReference type="NCBI Taxonomy" id="118357"/>
    <lineage>
        <taxon>Eukaryota</taxon>
        <taxon>Viridiplantae</taxon>
        <taxon>Streptophyta</taxon>
        <taxon>Embryophyta</taxon>
        <taxon>Tracheophyta</taxon>
        <taxon>Spermatophyta</taxon>
        <taxon>Magnoliopsida</taxon>
        <taxon>eudicotyledons</taxon>
        <taxon>Gunneridae</taxon>
        <taxon>Pentapetalae</taxon>
        <taxon>asterids</taxon>
        <taxon>Ericales</taxon>
        <taxon>Ericaceae</taxon>
        <taxon>Ericoideae</taxon>
        <taxon>Rhodoreae</taxon>
        <taxon>Rhododendron</taxon>
    </lineage>
</organism>
<comment type="caution">
    <text evidence="4">The sequence shown here is derived from an EMBL/GenBank/DDBJ whole genome shotgun (WGS) entry which is preliminary data.</text>
</comment>
<feature type="compositionally biased region" description="Polar residues" evidence="2">
    <location>
        <begin position="23"/>
        <end position="34"/>
    </location>
</feature>
<dbReference type="PANTHER" id="PTHR42648:SF26">
    <property type="entry name" value="INTEGRASE CATALYTIC DOMAIN-CONTAINING PROTEIN"/>
    <property type="match status" value="1"/>
</dbReference>
<evidence type="ECO:0000313" key="4">
    <source>
        <dbReference type="EMBL" id="KAF7129046.1"/>
    </source>
</evidence>
<dbReference type="AlphaFoldDB" id="A0A834LCD5"/>
<dbReference type="PROSITE" id="PS50994">
    <property type="entry name" value="INTEGRASE"/>
    <property type="match status" value="1"/>
</dbReference>
<proteinExistence type="predicted"/>
<dbReference type="PANTHER" id="PTHR42648">
    <property type="entry name" value="TRANSPOSASE, PUTATIVE-RELATED"/>
    <property type="match status" value="1"/>
</dbReference>
<feature type="region of interest" description="Disordered" evidence="2">
    <location>
        <begin position="1"/>
        <end position="40"/>
    </location>
</feature>
<dbReference type="Pfam" id="PF13976">
    <property type="entry name" value="gag_pre-integrs"/>
    <property type="match status" value="1"/>
</dbReference>
<dbReference type="InterPro" id="IPR036397">
    <property type="entry name" value="RNaseH_sf"/>
</dbReference>
<evidence type="ECO:0000313" key="5">
    <source>
        <dbReference type="Proteomes" id="UP000626092"/>
    </source>
</evidence>
<dbReference type="InterPro" id="IPR039537">
    <property type="entry name" value="Retrotran_Ty1/copia-like"/>
</dbReference>
<feature type="compositionally biased region" description="Basic and acidic residues" evidence="2">
    <location>
        <begin position="1"/>
        <end position="14"/>
    </location>
</feature>
<dbReference type="InterPro" id="IPR001584">
    <property type="entry name" value="Integrase_cat-core"/>
</dbReference>
<dbReference type="Gene3D" id="3.30.420.10">
    <property type="entry name" value="Ribonuclease H-like superfamily/Ribonuclease H"/>
    <property type="match status" value="1"/>
</dbReference>
<keyword evidence="1" id="KW-0175">Coiled coil</keyword>
<accession>A0A834LCD5</accession>